<dbReference type="AlphaFoldDB" id="A0A542TIQ2"/>
<protein>
    <submittedName>
        <fullName evidence="2">HEAT repeat protein</fullName>
    </submittedName>
</protein>
<dbReference type="InterPro" id="IPR016024">
    <property type="entry name" value="ARM-type_fold"/>
</dbReference>
<name>A0A542TIQ2_9ACTN</name>
<keyword evidence="3" id="KW-1185">Reference proteome</keyword>
<evidence type="ECO:0000313" key="3">
    <source>
        <dbReference type="Proteomes" id="UP000318103"/>
    </source>
</evidence>
<dbReference type="Pfam" id="PF13646">
    <property type="entry name" value="HEAT_2"/>
    <property type="match status" value="1"/>
</dbReference>
<feature type="compositionally biased region" description="Basic residues" evidence="1">
    <location>
        <begin position="183"/>
        <end position="192"/>
    </location>
</feature>
<dbReference type="Proteomes" id="UP000318103">
    <property type="component" value="Unassembled WGS sequence"/>
</dbReference>
<dbReference type="OrthoDB" id="4331932at2"/>
<sequence>MVAHRDAPDPAHRRLLLDYLGTRALLRTDPGPYEKRECEFLASWAAEEQDGATLAKLLDAFMYYDDPAVVSLALRHIAHPDARVRRAVAYALPSGGPPSPEVAAARLALLRDPDTEVRTSACAGLRHAAVLTRECVRELILRTGDPDPGVREEAAAALAQSADRSPDVAAALRVQSGGDDLRRRRRRQQATG</sequence>
<dbReference type="RefSeq" id="WP_055704978.1">
    <property type="nucleotide sequence ID" value="NZ_JBPJFI010000001.1"/>
</dbReference>
<reference evidence="2 3" key="1">
    <citation type="submission" date="2019-06" db="EMBL/GenBank/DDBJ databases">
        <title>Sequencing the genomes of 1000 actinobacteria strains.</title>
        <authorList>
            <person name="Klenk H.-P."/>
        </authorList>
    </citation>
    <scope>NUCLEOTIDE SEQUENCE [LARGE SCALE GENOMIC DNA]</scope>
    <source>
        <strain evidence="2 3">DSM 41929</strain>
    </source>
</reference>
<accession>A0A542TIQ2</accession>
<gene>
    <name evidence="2" type="ORF">FB563_6734</name>
</gene>
<dbReference type="SUPFAM" id="SSF48371">
    <property type="entry name" value="ARM repeat"/>
    <property type="match status" value="1"/>
</dbReference>
<dbReference type="InterPro" id="IPR011989">
    <property type="entry name" value="ARM-like"/>
</dbReference>
<comment type="caution">
    <text evidence="2">The sequence shown here is derived from an EMBL/GenBank/DDBJ whole genome shotgun (WGS) entry which is preliminary data.</text>
</comment>
<evidence type="ECO:0000256" key="1">
    <source>
        <dbReference type="SAM" id="MobiDB-lite"/>
    </source>
</evidence>
<evidence type="ECO:0000313" key="2">
    <source>
        <dbReference type="EMBL" id="TQK86587.1"/>
    </source>
</evidence>
<feature type="region of interest" description="Disordered" evidence="1">
    <location>
        <begin position="173"/>
        <end position="192"/>
    </location>
</feature>
<proteinExistence type="predicted"/>
<dbReference type="EMBL" id="VFNX01000002">
    <property type="protein sequence ID" value="TQK86587.1"/>
    <property type="molecule type" value="Genomic_DNA"/>
</dbReference>
<organism evidence="2 3">
    <name type="scientific">Streptomyces puniciscabiei</name>
    <dbReference type="NCBI Taxonomy" id="164348"/>
    <lineage>
        <taxon>Bacteria</taxon>
        <taxon>Bacillati</taxon>
        <taxon>Actinomycetota</taxon>
        <taxon>Actinomycetes</taxon>
        <taxon>Kitasatosporales</taxon>
        <taxon>Streptomycetaceae</taxon>
        <taxon>Streptomyces</taxon>
    </lineage>
</organism>
<dbReference type="Gene3D" id="1.25.10.10">
    <property type="entry name" value="Leucine-rich Repeat Variant"/>
    <property type="match status" value="1"/>
</dbReference>